<keyword evidence="3" id="KW-1185">Reference proteome</keyword>
<accession>A0AAW1MAL5</accession>
<dbReference type="Pfam" id="PF03478">
    <property type="entry name" value="Beta-prop_KIB1-4"/>
    <property type="match status" value="1"/>
</dbReference>
<reference evidence="2" key="1">
    <citation type="submission" date="2024-03" db="EMBL/GenBank/DDBJ databases">
        <title>WGS assembly of Saponaria officinalis var. Norfolk2.</title>
        <authorList>
            <person name="Jenkins J."/>
            <person name="Shu S."/>
            <person name="Grimwood J."/>
            <person name="Barry K."/>
            <person name="Goodstein D."/>
            <person name="Schmutz J."/>
            <person name="Leebens-Mack J."/>
            <person name="Osbourn A."/>
        </authorList>
    </citation>
    <scope>NUCLEOTIDE SEQUENCE [LARGE SCALE GENOMIC DNA]</scope>
    <source>
        <strain evidence="2">JIC</strain>
    </source>
</reference>
<sequence length="184" mass="21352">MADWSSLPLDLICDIALKLETLEDFIYFSVVGRVTPMVPWLLLAENTHEDQKSIRDIFNLGNNKCYKFNLPDVLMVEARCWGSVHGLVVMVDRHLDVQLFNPITKARIHFPSVIPLCPYEDNKIHYVYGYEDYVGWMLSFFLQKFIVLKISPDEFVIVLVYNWQALAFARHGGRPVMDKCSYSV</sequence>
<evidence type="ECO:0000313" key="2">
    <source>
        <dbReference type="EMBL" id="KAK9741942.1"/>
    </source>
</evidence>
<dbReference type="PANTHER" id="PTHR44259:SF107">
    <property type="entry name" value="F-BOX PROTEIN SKIP23-LIKE"/>
    <property type="match status" value="1"/>
</dbReference>
<name>A0AAW1MAL5_SAPOF</name>
<comment type="caution">
    <text evidence="2">The sequence shown here is derived from an EMBL/GenBank/DDBJ whole genome shotgun (WGS) entry which is preliminary data.</text>
</comment>
<dbReference type="PANTHER" id="PTHR44259">
    <property type="entry name" value="OS07G0183000 PROTEIN-RELATED"/>
    <property type="match status" value="1"/>
</dbReference>
<proteinExistence type="predicted"/>
<evidence type="ECO:0000259" key="1">
    <source>
        <dbReference type="Pfam" id="PF03478"/>
    </source>
</evidence>
<evidence type="ECO:0000313" key="3">
    <source>
        <dbReference type="Proteomes" id="UP001443914"/>
    </source>
</evidence>
<dbReference type="Proteomes" id="UP001443914">
    <property type="component" value="Unassembled WGS sequence"/>
</dbReference>
<gene>
    <name evidence="2" type="ORF">RND81_03G138800</name>
</gene>
<dbReference type="InterPro" id="IPR005174">
    <property type="entry name" value="KIB1-4_b-propeller"/>
</dbReference>
<dbReference type="AlphaFoldDB" id="A0AAW1MAL5"/>
<organism evidence="2 3">
    <name type="scientific">Saponaria officinalis</name>
    <name type="common">Common soapwort</name>
    <name type="synonym">Lychnis saponaria</name>
    <dbReference type="NCBI Taxonomy" id="3572"/>
    <lineage>
        <taxon>Eukaryota</taxon>
        <taxon>Viridiplantae</taxon>
        <taxon>Streptophyta</taxon>
        <taxon>Embryophyta</taxon>
        <taxon>Tracheophyta</taxon>
        <taxon>Spermatophyta</taxon>
        <taxon>Magnoliopsida</taxon>
        <taxon>eudicotyledons</taxon>
        <taxon>Gunneridae</taxon>
        <taxon>Pentapetalae</taxon>
        <taxon>Caryophyllales</taxon>
        <taxon>Caryophyllaceae</taxon>
        <taxon>Caryophylleae</taxon>
        <taxon>Saponaria</taxon>
    </lineage>
</organism>
<feature type="domain" description="KIB1-4 beta-propeller" evidence="1">
    <location>
        <begin position="58"/>
        <end position="173"/>
    </location>
</feature>
<dbReference type="EMBL" id="JBDFQZ010000003">
    <property type="protein sequence ID" value="KAK9741942.1"/>
    <property type="molecule type" value="Genomic_DNA"/>
</dbReference>
<dbReference type="InterPro" id="IPR050942">
    <property type="entry name" value="F-box_BR-signaling"/>
</dbReference>
<protein>
    <recommendedName>
        <fullName evidence="1">KIB1-4 beta-propeller domain-containing protein</fullName>
    </recommendedName>
</protein>